<dbReference type="PaxDb" id="55529-EKX38498"/>
<evidence type="ECO:0000313" key="3">
    <source>
        <dbReference type="EnsemblProtists" id="EKX38498"/>
    </source>
</evidence>
<dbReference type="GeneID" id="17295314"/>
<feature type="compositionally biased region" description="Low complexity" evidence="1">
    <location>
        <begin position="22"/>
        <end position="33"/>
    </location>
</feature>
<reference evidence="3" key="3">
    <citation type="submission" date="2016-03" db="UniProtKB">
        <authorList>
            <consortium name="EnsemblProtists"/>
        </authorList>
    </citation>
    <scope>IDENTIFICATION</scope>
</reference>
<reference evidence="4" key="2">
    <citation type="submission" date="2012-11" db="EMBL/GenBank/DDBJ databases">
        <authorList>
            <person name="Kuo A."/>
            <person name="Curtis B.A."/>
            <person name="Tanifuji G."/>
            <person name="Burki F."/>
            <person name="Gruber A."/>
            <person name="Irimia M."/>
            <person name="Maruyama S."/>
            <person name="Arias M.C."/>
            <person name="Ball S.G."/>
            <person name="Gile G.H."/>
            <person name="Hirakawa Y."/>
            <person name="Hopkins J.F."/>
            <person name="Rensing S.A."/>
            <person name="Schmutz J."/>
            <person name="Symeonidi A."/>
            <person name="Elias M."/>
            <person name="Eveleigh R.J."/>
            <person name="Herman E.K."/>
            <person name="Klute M.J."/>
            <person name="Nakayama T."/>
            <person name="Obornik M."/>
            <person name="Reyes-Prieto A."/>
            <person name="Armbrust E.V."/>
            <person name="Aves S.J."/>
            <person name="Beiko R.G."/>
            <person name="Coutinho P."/>
            <person name="Dacks J.B."/>
            <person name="Durnford D.G."/>
            <person name="Fast N.M."/>
            <person name="Green B.R."/>
            <person name="Grisdale C."/>
            <person name="Hempe F."/>
            <person name="Henrissat B."/>
            <person name="Hoppner M.P."/>
            <person name="Ishida K.-I."/>
            <person name="Kim E."/>
            <person name="Koreny L."/>
            <person name="Kroth P.G."/>
            <person name="Liu Y."/>
            <person name="Malik S.-B."/>
            <person name="Maier U.G."/>
            <person name="McRose D."/>
            <person name="Mock T."/>
            <person name="Neilson J.A."/>
            <person name="Onodera N.T."/>
            <person name="Poole A.M."/>
            <person name="Pritham E.J."/>
            <person name="Richards T.A."/>
            <person name="Rocap G."/>
            <person name="Roy S.W."/>
            <person name="Sarai C."/>
            <person name="Schaack S."/>
            <person name="Shirato S."/>
            <person name="Slamovits C.H."/>
            <person name="Spencer D.F."/>
            <person name="Suzuki S."/>
            <person name="Worden A.Z."/>
            <person name="Zauner S."/>
            <person name="Barry K."/>
            <person name="Bell C."/>
            <person name="Bharti A.K."/>
            <person name="Crow J.A."/>
            <person name="Grimwood J."/>
            <person name="Kramer R."/>
            <person name="Lindquist E."/>
            <person name="Lucas S."/>
            <person name="Salamov A."/>
            <person name="McFadden G.I."/>
            <person name="Lane C.E."/>
            <person name="Keeling P.J."/>
            <person name="Gray M.W."/>
            <person name="Grigoriev I.V."/>
            <person name="Archibald J.M."/>
        </authorList>
    </citation>
    <scope>NUCLEOTIDE SEQUENCE</scope>
    <source>
        <strain evidence="4">CCMP2712</strain>
    </source>
</reference>
<dbReference type="KEGG" id="gtt:GUITHDRAFT_154673"/>
<evidence type="ECO:0000256" key="1">
    <source>
        <dbReference type="SAM" id="MobiDB-lite"/>
    </source>
</evidence>
<dbReference type="EnsemblProtists" id="EKX38498">
    <property type="protein sequence ID" value="EKX38498"/>
    <property type="gene ID" value="GUITHDRAFT_154673"/>
</dbReference>
<name>L1IQG8_GUITC</name>
<dbReference type="HOGENOM" id="CLU_2745431_0_0_1"/>
<proteinExistence type="predicted"/>
<keyword evidence="4" id="KW-1185">Reference proteome</keyword>
<sequence length="71" mass="7491">MGVFQILEATKTSSTSQPKKGAATSSSASTLSAMTQMGQFNGKSPKDEAIQSIENWFSSELKSFMGGAPKK</sequence>
<dbReference type="Proteomes" id="UP000011087">
    <property type="component" value="Unassembled WGS sequence"/>
</dbReference>
<dbReference type="RefSeq" id="XP_005825478.1">
    <property type="nucleotide sequence ID" value="XM_005825421.1"/>
</dbReference>
<dbReference type="EMBL" id="JH993047">
    <property type="protein sequence ID" value="EKX38498.1"/>
    <property type="molecule type" value="Genomic_DNA"/>
</dbReference>
<evidence type="ECO:0000313" key="2">
    <source>
        <dbReference type="EMBL" id="EKX38498.1"/>
    </source>
</evidence>
<gene>
    <name evidence="2" type="ORF">GUITHDRAFT_154673</name>
</gene>
<organism evidence="2">
    <name type="scientific">Guillardia theta (strain CCMP2712)</name>
    <name type="common">Cryptophyte</name>
    <dbReference type="NCBI Taxonomy" id="905079"/>
    <lineage>
        <taxon>Eukaryota</taxon>
        <taxon>Cryptophyceae</taxon>
        <taxon>Pyrenomonadales</taxon>
        <taxon>Geminigeraceae</taxon>
        <taxon>Guillardia</taxon>
    </lineage>
</organism>
<evidence type="ECO:0000313" key="4">
    <source>
        <dbReference type="Proteomes" id="UP000011087"/>
    </source>
</evidence>
<reference evidence="2 4" key="1">
    <citation type="journal article" date="2012" name="Nature">
        <title>Algal genomes reveal evolutionary mosaicism and the fate of nucleomorphs.</title>
        <authorList>
            <consortium name="DOE Joint Genome Institute"/>
            <person name="Curtis B.A."/>
            <person name="Tanifuji G."/>
            <person name="Burki F."/>
            <person name="Gruber A."/>
            <person name="Irimia M."/>
            <person name="Maruyama S."/>
            <person name="Arias M.C."/>
            <person name="Ball S.G."/>
            <person name="Gile G.H."/>
            <person name="Hirakawa Y."/>
            <person name="Hopkins J.F."/>
            <person name="Kuo A."/>
            <person name="Rensing S.A."/>
            <person name="Schmutz J."/>
            <person name="Symeonidi A."/>
            <person name="Elias M."/>
            <person name="Eveleigh R.J."/>
            <person name="Herman E.K."/>
            <person name="Klute M.J."/>
            <person name="Nakayama T."/>
            <person name="Obornik M."/>
            <person name="Reyes-Prieto A."/>
            <person name="Armbrust E.V."/>
            <person name="Aves S.J."/>
            <person name="Beiko R.G."/>
            <person name="Coutinho P."/>
            <person name="Dacks J.B."/>
            <person name="Durnford D.G."/>
            <person name="Fast N.M."/>
            <person name="Green B.R."/>
            <person name="Grisdale C.J."/>
            <person name="Hempel F."/>
            <person name="Henrissat B."/>
            <person name="Hoppner M.P."/>
            <person name="Ishida K."/>
            <person name="Kim E."/>
            <person name="Koreny L."/>
            <person name="Kroth P.G."/>
            <person name="Liu Y."/>
            <person name="Malik S.B."/>
            <person name="Maier U.G."/>
            <person name="McRose D."/>
            <person name="Mock T."/>
            <person name="Neilson J.A."/>
            <person name="Onodera N.T."/>
            <person name="Poole A.M."/>
            <person name="Pritham E.J."/>
            <person name="Richards T.A."/>
            <person name="Rocap G."/>
            <person name="Roy S.W."/>
            <person name="Sarai C."/>
            <person name="Schaack S."/>
            <person name="Shirato S."/>
            <person name="Slamovits C.H."/>
            <person name="Spencer D.F."/>
            <person name="Suzuki S."/>
            <person name="Worden A.Z."/>
            <person name="Zauner S."/>
            <person name="Barry K."/>
            <person name="Bell C."/>
            <person name="Bharti A.K."/>
            <person name="Crow J.A."/>
            <person name="Grimwood J."/>
            <person name="Kramer R."/>
            <person name="Lindquist E."/>
            <person name="Lucas S."/>
            <person name="Salamov A."/>
            <person name="McFadden G.I."/>
            <person name="Lane C.E."/>
            <person name="Keeling P.J."/>
            <person name="Gray M.W."/>
            <person name="Grigoriev I.V."/>
            <person name="Archibald J.M."/>
        </authorList>
    </citation>
    <scope>NUCLEOTIDE SEQUENCE</scope>
    <source>
        <strain evidence="2 4">CCMP2712</strain>
    </source>
</reference>
<accession>L1IQG8</accession>
<feature type="region of interest" description="Disordered" evidence="1">
    <location>
        <begin position="1"/>
        <end position="47"/>
    </location>
</feature>
<protein>
    <submittedName>
        <fullName evidence="2 3">Uncharacterized protein</fullName>
    </submittedName>
</protein>
<dbReference type="AlphaFoldDB" id="L1IQG8"/>